<dbReference type="Gene3D" id="1.10.287.130">
    <property type="match status" value="1"/>
</dbReference>
<keyword evidence="4" id="KW-0808">Transferase</keyword>
<feature type="domain" description="Histidine kinase" evidence="10">
    <location>
        <begin position="229"/>
        <end position="442"/>
    </location>
</feature>
<dbReference type="SUPFAM" id="SSF47384">
    <property type="entry name" value="Homodimeric domain of signal transducing histidine kinase"/>
    <property type="match status" value="1"/>
</dbReference>
<keyword evidence="6" id="KW-0418">Kinase</keyword>
<dbReference type="Pfam" id="PF00072">
    <property type="entry name" value="Response_reg"/>
    <property type="match status" value="1"/>
</dbReference>
<evidence type="ECO:0000256" key="4">
    <source>
        <dbReference type="ARBA" id="ARBA00022679"/>
    </source>
</evidence>
<evidence type="ECO:0000256" key="8">
    <source>
        <dbReference type="ARBA" id="ARBA00023012"/>
    </source>
</evidence>
<evidence type="ECO:0000256" key="7">
    <source>
        <dbReference type="ARBA" id="ARBA00022840"/>
    </source>
</evidence>
<evidence type="ECO:0000256" key="2">
    <source>
        <dbReference type="ARBA" id="ARBA00012438"/>
    </source>
</evidence>
<evidence type="ECO:0000256" key="9">
    <source>
        <dbReference type="PROSITE-ProRule" id="PRU00169"/>
    </source>
</evidence>
<dbReference type="SMART" id="SM00388">
    <property type="entry name" value="HisKA"/>
    <property type="match status" value="1"/>
</dbReference>
<evidence type="ECO:0000259" key="10">
    <source>
        <dbReference type="PROSITE" id="PS50109"/>
    </source>
</evidence>
<dbReference type="EMBL" id="LYXE01000172">
    <property type="protein sequence ID" value="PDV96901.1"/>
    <property type="molecule type" value="Genomic_DNA"/>
</dbReference>
<dbReference type="InterPro" id="IPR004358">
    <property type="entry name" value="Sig_transdc_His_kin-like_C"/>
</dbReference>
<dbReference type="PRINTS" id="PR00344">
    <property type="entry name" value="BCTRLSENSOR"/>
</dbReference>
<evidence type="ECO:0000313" key="13">
    <source>
        <dbReference type="Proteomes" id="UP000220922"/>
    </source>
</evidence>
<keyword evidence="13" id="KW-1185">Reference proteome</keyword>
<organism evidence="12 13">
    <name type="scientific">Candidatus Chloroploca asiatica</name>
    <dbReference type="NCBI Taxonomy" id="1506545"/>
    <lineage>
        <taxon>Bacteria</taxon>
        <taxon>Bacillati</taxon>
        <taxon>Chloroflexota</taxon>
        <taxon>Chloroflexia</taxon>
        <taxon>Chloroflexales</taxon>
        <taxon>Chloroflexineae</taxon>
        <taxon>Oscillochloridaceae</taxon>
        <taxon>Candidatus Chloroploca</taxon>
    </lineage>
</organism>
<keyword evidence="8" id="KW-0902">Two-component regulatory system</keyword>
<dbReference type="Pfam" id="PF10069">
    <property type="entry name" value="DICT"/>
    <property type="match status" value="1"/>
</dbReference>
<dbReference type="SUPFAM" id="SSF52172">
    <property type="entry name" value="CheY-like"/>
    <property type="match status" value="1"/>
</dbReference>
<dbReference type="EC" id="2.7.13.3" evidence="2"/>
<dbReference type="Pfam" id="PF02518">
    <property type="entry name" value="HATPase_c"/>
    <property type="match status" value="1"/>
</dbReference>
<dbReference type="SMART" id="SM00448">
    <property type="entry name" value="REC"/>
    <property type="match status" value="1"/>
</dbReference>
<dbReference type="InterPro" id="IPR011006">
    <property type="entry name" value="CheY-like_superfamily"/>
</dbReference>
<accession>A0A2H3KX03</accession>
<dbReference type="InterPro" id="IPR036097">
    <property type="entry name" value="HisK_dim/P_sf"/>
</dbReference>
<dbReference type="InterPro" id="IPR005467">
    <property type="entry name" value="His_kinase_dom"/>
</dbReference>
<dbReference type="PANTHER" id="PTHR43065">
    <property type="entry name" value="SENSOR HISTIDINE KINASE"/>
    <property type="match status" value="1"/>
</dbReference>
<evidence type="ECO:0000256" key="5">
    <source>
        <dbReference type="ARBA" id="ARBA00022741"/>
    </source>
</evidence>
<dbReference type="InterPro" id="IPR036890">
    <property type="entry name" value="HATPase_C_sf"/>
</dbReference>
<dbReference type="GO" id="GO:0000155">
    <property type="term" value="F:phosphorelay sensor kinase activity"/>
    <property type="evidence" value="ECO:0007669"/>
    <property type="project" value="InterPro"/>
</dbReference>
<evidence type="ECO:0000313" key="12">
    <source>
        <dbReference type="EMBL" id="PDV96901.1"/>
    </source>
</evidence>
<comment type="catalytic activity">
    <reaction evidence="1">
        <text>ATP + protein L-histidine = ADP + protein N-phospho-L-histidine.</text>
        <dbReference type="EC" id="2.7.13.3"/>
    </reaction>
</comment>
<dbReference type="PANTHER" id="PTHR43065:SF10">
    <property type="entry name" value="PEROXIDE STRESS-ACTIVATED HISTIDINE KINASE MAK3"/>
    <property type="match status" value="1"/>
</dbReference>
<dbReference type="Gene3D" id="3.30.565.10">
    <property type="entry name" value="Histidine kinase-like ATPase, C-terminal domain"/>
    <property type="match status" value="1"/>
</dbReference>
<dbReference type="Gene3D" id="3.40.50.2300">
    <property type="match status" value="1"/>
</dbReference>
<dbReference type="CDD" id="cd00156">
    <property type="entry name" value="REC"/>
    <property type="match status" value="1"/>
</dbReference>
<keyword evidence="7" id="KW-0067">ATP-binding</keyword>
<evidence type="ECO:0000256" key="3">
    <source>
        <dbReference type="ARBA" id="ARBA00022553"/>
    </source>
</evidence>
<protein>
    <recommendedName>
        <fullName evidence="2">histidine kinase</fullName>
        <ecNumber evidence="2">2.7.13.3</ecNumber>
    </recommendedName>
</protein>
<dbReference type="Proteomes" id="UP000220922">
    <property type="component" value="Unassembled WGS sequence"/>
</dbReference>
<feature type="modified residue" description="4-aspartylphosphate" evidence="9">
    <location>
        <position position="509"/>
    </location>
</feature>
<dbReference type="InterPro" id="IPR003594">
    <property type="entry name" value="HATPase_dom"/>
</dbReference>
<dbReference type="CDD" id="cd00082">
    <property type="entry name" value="HisKA"/>
    <property type="match status" value="1"/>
</dbReference>
<evidence type="ECO:0000259" key="11">
    <source>
        <dbReference type="PROSITE" id="PS50110"/>
    </source>
</evidence>
<gene>
    <name evidence="12" type="ORF">A9Q02_19860</name>
</gene>
<dbReference type="PROSITE" id="PS50109">
    <property type="entry name" value="HIS_KIN"/>
    <property type="match status" value="1"/>
</dbReference>
<dbReference type="InterPro" id="IPR019278">
    <property type="entry name" value="DICT_dom"/>
</dbReference>
<evidence type="ECO:0000256" key="1">
    <source>
        <dbReference type="ARBA" id="ARBA00000085"/>
    </source>
</evidence>
<dbReference type="PROSITE" id="PS50110">
    <property type="entry name" value="RESPONSE_REGULATORY"/>
    <property type="match status" value="1"/>
</dbReference>
<comment type="caution">
    <text evidence="12">The sequence shown here is derived from an EMBL/GenBank/DDBJ whole genome shotgun (WGS) entry which is preliminary data.</text>
</comment>
<dbReference type="GO" id="GO:0005524">
    <property type="term" value="F:ATP binding"/>
    <property type="evidence" value="ECO:0007669"/>
    <property type="project" value="UniProtKB-KW"/>
</dbReference>
<name>A0A2H3KX03_9CHLR</name>
<feature type="domain" description="Response regulatory" evidence="11">
    <location>
        <begin position="460"/>
        <end position="576"/>
    </location>
</feature>
<dbReference type="Pfam" id="PF00512">
    <property type="entry name" value="HisKA"/>
    <property type="match status" value="1"/>
</dbReference>
<dbReference type="SUPFAM" id="SSF55874">
    <property type="entry name" value="ATPase domain of HSP90 chaperone/DNA topoisomerase II/histidine kinase"/>
    <property type="match status" value="1"/>
</dbReference>
<keyword evidence="3 9" id="KW-0597">Phosphoprotein</keyword>
<dbReference type="SMART" id="SM00387">
    <property type="entry name" value="HATPase_c"/>
    <property type="match status" value="1"/>
</dbReference>
<proteinExistence type="predicted"/>
<dbReference type="AlphaFoldDB" id="A0A2H3KX03"/>
<sequence>MTDMPALSLFTLLTDRLGKRLQPIQATKATLVDVSHTLEDLVLHERLPALIFTGFQESSHWRAETERYRELAGVAHQICIFAGGQLPPESDQKQIHVRLHGPDPLRQEWFLLVLTERFTAVLCGRDLQAPALSEGDRRFQTIWTFEPDLITEIIAVLHEVVARERPDRLVDLETAIERFPPPPPDAHLLTLFTTRMIDDLVRQHEARLQLESMLAYESRLRALGQVLSGVAHELNNPLQGILGFAGLIAETPEQAPSTLEEAGYIVEAARRAQTIVQSLLQLSRPNSSEPALARLNEIIDQTVIFVRADMSSYGINLTITSEPEVAPVLVNRVRIQQLLINLLTNAIQALAGQPGAHQIEMIVRQPSPEWVELRIHDNGPGIATELHERVFEPFFTTKAPGEGTGLGLSIVRTIVEEHQGHLKLESGPLRGTTFSILLPTGAKHKPETASAQAEDNGAGLVLVIDDDPQIVLLLERVLKRAGYAVRAERNPEAGLRRVLHEHFAVIISDLLMPEMPGTEFYERLIRLNPALAHRIIFITGDATRPTTQAFLQGTGQPYLLKPFTTQQLLSSVAQLLAAHPPLVVAHGSAIVEPAPARAPEANESA</sequence>
<dbReference type="InterPro" id="IPR001789">
    <property type="entry name" value="Sig_transdc_resp-reg_receiver"/>
</dbReference>
<reference evidence="12 13" key="1">
    <citation type="submission" date="2016-05" db="EMBL/GenBank/DDBJ databases">
        <authorList>
            <person name="Lavstsen T."/>
            <person name="Jespersen J.S."/>
        </authorList>
    </citation>
    <scope>NUCLEOTIDE SEQUENCE [LARGE SCALE GENOMIC DNA]</scope>
    <source>
        <strain evidence="12 13">B7-9</strain>
    </source>
</reference>
<keyword evidence="5" id="KW-0547">Nucleotide-binding</keyword>
<evidence type="ECO:0000256" key="6">
    <source>
        <dbReference type="ARBA" id="ARBA00022777"/>
    </source>
</evidence>
<dbReference type="RefSeq" id="WP_172451230.1">
    <property type="nucleotide sequence ID" value="NZ_LYXE01000172.1"/>
</dbReference>
<dbReference type="InterPro" id="IPR003661">
    <property type="entry name" value="HisK_dim/P_dom"/>
</dbReference>